<sequence length="200" mass="22907">VNISHKELEKFWEMNKGWVEGYPLILQVGMVSPSKDQLTTLMALKALKRKYPKVKCFFAGYFDEKDGYYVLLRNYISSAGLKENVCFLGHVSPNFLKVFYRMVDLAVFPGKGQGSWLSPLEALVSGLPVTVSERLPCSKLVSKWMLTFNGAEDLALNIERIVGLHDWWRGKAKLAQQYILENLTWENYCEKVLKVISSLF</sequence>
<dbReference type="PANTHER" id="PTHR46401:SF2">
    <property type="entry name" value="GLYCOSYLTRANSFERASE WBBK-RELATED"/>
    <property type="match status" value="1"/>
</dbReference>
<dbReference type="Pfam" id="PF00534">
    <property type="entry name" value="Glycos_transf_1"/>
    <property type="match status" value="1"/>
</dbReference>
<dbReference type="PANTHER" id="PTHR46401">
    <property type="entry name" value="GLYCOSYLTRANSFERASE WBBK-RELATED"/>
    <property type="match status" value="1"/>
</dbReference>
<protein>
    <recommendedName>
        <fullName evidence="2">Glycosyl transferase family 1 domain-containing protein</fullName>
    </recommendedName>
</protein>
<name>A0A497JFY2_9ARCH</name>
<comment type="caution">
    <text evidence="3">The sequence shown here is derived from an EMBL/GenBank/DDBJ whole genome shotgun (WGS) entry which is preliminary data.</text>
</comment>
<evidence type="ECO:0000259" key="2">
    <source>
        <dbReference type="Pfam" id="PF00534"/>
    </source>
</evidence>
<organism evidence="3 4">
    <name type="scientific">Candidatus Iainarchaeum sp</name>
    <dbReference type="NCBI Taxonomy" id="3101447"/>
    <lineage>
        <taxon>Archaea</taxon>
        <taxon>Candidatus Iainarchaeota</taxon>
        <taxon>Candidatus Iainarchaeia</taxon>
        <taxon>Candidatus Iainarchaeales</taxon>
        <taxon>Candidatus Iainarchaeaceae</taxon>
        <taxon>Candidatus Iainarchaeum</taxon>
    </lineage>
</organism>
<feature type="domain" description="Glycosyl transferase family 1" evidence="2">
    <location>
        <begin position="15"/>
        <end position="160"/>
    </location>
</feature>
<evidence type="ECO:0000256" key="1">
    <source>
        <dbReference type="ARBA" id="ARBA00022679"/>
    </source>
</evidence>
<evidence type="ECO:0000313" key="3">
    <source>
        <dbReference type="EMBL" id="RLG69862.1"/>
    </source>
</evidence>
<reference evidence="3 4" key="1">
    <citation type="submission" date="2018-06" db="EMBL/GenBank/DDBJ databases">
        <title>Extensive metabolic versatility and redundancy in microbially diverse, dynamic hydrothermal sediments.</title>
        <authorList>
            <person name="Dombrowski N."/>
            <person name="Teske A."/>
            <person name="Baker B.J."/>
        </authorList>
    </citation>
    <scope>NUCLEOTIDE SEQUENCE [LARGE SCALE GENOMIC DNA]</scope>
    <source>
        <strain evidence="3">B51_G17</strain>
    </source>
</reference>
<accession>A0A497JFY2</accession>
<dbReference type="EMBL" id="QMWP01000102">
    <property type="protein sequence ID" value="RLG69862.1"/>
    <property type="molecule type" value="Genomic_DNA"/>
</dbReference>
<dbReference type="Proteomes" id="UP000278031">
    <property type="component" value="Unassembled WGS sequence"/>
</dbReference>
<dbReference type="InterPro" id="IPR001296">
    <property type="entry name" value="Glyco_trans_1"/>
</dbReference>
<dbReference type="AlphaFoldDB" id="A0A497JFY2"/>
<proteinExistence type="predicted"/>
<feature type="non-terminal residue" evidence="3">
    <location>
        <position position="1"/>
    </location>
</feature>
<dbReference type="GO" id="GO:0016757">
    <property type="term" value="F:glycosyltransferase activity"/>
    <property type="evidence" value="ECO:0007669"/>
    <property type="project" value="InterPro"/>
</dbReference>
<dbReference type="Gene3D" id="3.40.50.2000">
    <property type="entry name" value="Glycogen Phosphorylase B"/>
    <property type="match status" value="1"/>
</dbReference>
<keyword evidence="1" id="KW-0808">Transferase</keyword>
<gene>
    <name evidence="3" type="ORF">DRO04_02735</name>
</gene>
<evidence type="ECO:0000313" key="4">
    <source>
        <dbReference type="Proteomes" id="UP000278031"/>
    </source>
</evidence>
<dbReference type="SUPFAM" id="SSF53756">
    <property type="entry name" value="UDP-Glycosyltransferase/glycogen phosphorylase"/>
    <property type="match status" value="1"/>
</dbReference>